<reference evidence="7 8" key="1">
    <citation type="submission" date="2016-07" db="EMBL/GenBank/DDBJ databases">
        <title>Pervasive Adenine N6-methylation of Active Genes in Fungi.</title>
        <authorList>
            <consortium name="DOE Joint Genome Institute"/>
            <person name="Mondo S.J."/>
            <person name="Dannebaum R.O."/>
            <person name="Kuo R.C."/>
            <person name="Labutti K."/>
            <person name="Haridas S."/>
            <person name="Kuo A."/>
            <person name="Salamov A."/>
            <person name="Ahrendt S.R."/>
            <person name="Lipzen A."/>
            <person name="Sullivan W."/>
            <person name="Andreopoulos W.B."/>
            <person name="Clum A."/>
            <person name="Lindquist E."/>
            <person name="Daum C."/>
            <person name="Ramamoorthy G.K."/>
            <person name="Gryganskyi A."/>
            <person name="Culley D."/>
            <person name="Magnuson J.K."/>
            <person name="James T.Y."/>
            <person name="O'Malley M.A."/>
            <person name="Stajich J.E."/>
            <person name="Spatafora J.W."/>
            <person name="Visel A."/>
            <person name="Grigoriev I.V."/>
        </authorList>
    </citation>
    <scope>NUCLEOTIDE SEQUENCE [LARGE SCALE GENOMIC DNA]</scope>
    <source>
        <strain evidence="7 8">62-1032</strain>
    </source>
</reference>
<keyword evidence="8" id="KW-1185">Reference proteome</keyword>
<accession>A0A1Y2DEM6</accession>
<dbReference type="STRING" id="106004.A0A1Y2DEM6"/>
<dbReference type="PROSITE" id="PS00028">
    <property type="entry name" value="ZINC_FINGER_C2H2_1"/>
    <property type="match status" value="2"/>
</dbReference>
<dbReference type="SMART" id="SM00355">
    <property type="entry name" value="ZnF_C2H2"/>
    <property type="match status" value="6"/>
</dbReference>
<comment type="caution">
    <text evidence="7">The sequence shown here is derived from an EMBL/GenBank/DDBJ whole genome shotgun (WGS) entry which is preliminary data.</text>
</comment>
<dbReference type="InterPro" id="IPR022755">
    <property type="entry name" value="Znf_C2H2_jaz"/>
</dbReference>
<dbReference type="PROSITE" id="PS50157">
    <property type="entry name" value="ZINC_FINGER_C2H2_2"/>
    <property type="match status" value="1"/>
</dbReference>
<evidence type="ECO:0000256" key="4">
    <source>
        <dbReference type="ARBA" id="ARBA00022833"/>
    </source>
</evidence>
<keyword evidence="2" id="KW-0677">Repeat</keyword>
<dbReference type="Proteomes" id="UP000193467">
    <property type="component" value="Unassembled WGS sequence"/>
</dbReference>
<evidence type="ECO:0000256" key="1">
    <source>
        <dbReference type="ARBA" id="ARBA00022723"/>
    </source>
</evidence>
<gene>
    <name evidence="7" type="ORF">BCR35DRAFT_296003</name>
</gene>
<evidence type="ECO:0000256" key="5">
    <source>
        <dbReference type="PROSITE-ProRule" id="PRU00042"/>
    </source>
</evidence>
<dbReference type="AlphaFoldDB" id="A0A1Y2DEM6"/>
<dbReference type="EMBL" id="MCGR01000081">
    <property type="protein sequence ID" value="ORY57699.1"/>
    <property type="molecule type" value="Genomic_DNA"/>
</dbReference>
<dbReference type="Pfam" id="PF12171">
    <property type="entry name" value="zf-C2H2_jaz"/>
    <property type="match status" value="1"/>
</dbReference>
<evidence type="ECO:0000259" key="6">
    <source>
        <dbReference type="PROSITE" id="PS50157"/>
    </source>
</evidence>
<keyword evidence="4" id="KW-0862">Zinc</keyword>
<proteinExistence type="predicted"/>
<dbReference type="InParanoid" id="A0A1Y2DEM6"/>
<dbReference type="PANTHER" id="PTHR24379">
    <property type="entry name" value="KRAB AND ZINC FINGER DOMAIN-CONTAINING"/>
    <property type="match status" value="1"/>
</dbReference>
<dbReference type="GO" id="GO:0008270">
    <property type="term" value="F:zinc ion binding"/>
    <property type="evidence" value="ECO:0007669"/>
    <property type="project" value="UniProtKB-KW"/>
</dbReference>
<evidence type="ECO:0000256" key="2">
    <source>
        <dbReference type="ARBA" id="ARBA00022737"/>
    </source>
</evidence>
<sequence length="308" mass="35586">MPRQYNHYGEPICEDCNRAFVNDRALDQHYLSSSCHSWCQQCDRDFVSDAARRSHWANSSLHDFCTLCDSHFDCWQDLEDHEDEEHSRCSECSQLFAGPVGLHEHSRQSHARLYCTDCRRMFRNQNEWTGHRNSSLHRPATVPCPSIKFGGNCTRKFGSIADAVLHLEAGTCSSGMDRRKVDRYVLSHDRTNIITNPNQRLIGYTQDNSPPPRYHATSEAWSHRYQAYYCVLCPPAPNPRLFKNTSALNQHLNSSKHVYANQGNADKLYRCPNRDCGHQFALFSALVQHLERGSCFQQLYRVQQTIGW</sequence>
<dbReference type="SUPFAM" id="SSF57667">
    <property type="entry name" value="beta-beta-alpha zinc fingers"/>
    <property type="match status" value="1"/>
</dbReference>
<evidence type="ECO:0000313" key="8">
    <source>
        <dbReference type="Proteomes" id="UP000193467"/>
    </source>
</evidence>
<evidence type="ECO:0000313" key="7">
    <source>
        <dbReference type="EMBL" id="ORY57699.1"/>
    </source>
</evidence>
<organism evidence="7 8">
    <name type="scientific">Leucosporidium creatinivorum</name>
    <dbReference type="NCBI Taxonomy" id="106004"/>
    <lineage>
        <taxon>Eukaryota</taxon>
        <taxon>Fungi</taxon>
        <taxon>Dikarya</taxon>
        <taxon>Basidiomycota</taxon>
        <taxon>Pucciniomycotina</taxon>
        <taxon>Microbotryomycetes</taxon>
        <taxon>Leucosporidiales</taxon>
        <taxon>Leucosporidium</taxon>
    </lineage>
</organism>
<keyword evidence="3 5" id="KW-0863">Zinc-finger</keyword>
<dbReference type="PANTHER" id="PTHR24379:SF121">
    <property type="entry name" value="C2H2-TYPE DOMAIN-CONTAINING PROTEIN"/>
    <property type="match status" value="1"/>
</dbReference>
<feature type="domain" description="C2H2-type" evidence="6">
    <location>
        <begin position="87"/>
        <end position="111"/>
    </location>
</feature>
<dbReference type="OrthoDB" id="6077919at2759"/>
<evidence type="ECO:0000256" key="3">
    <source>
        <dbReference type="ARBA" id="ARBA00022771"/>
    </source>
</evidence>
<protein>
    <recommendedName>
        <fullName evidence="6">C2H2-type domain-containing protein</fullName>
    </recommendedName>
</protein>
<dbReference type="InterPro" id="IPR013087">
    <property type="entry name" value="Znf_C2H2_type"/>
</dbReference>
<name>A0A1Y2DEM6_9BASI</name>
<keyword evidence="1" id="KW-0479">Metal-binding</keyword>
<dbReference type="InterPro" id="IPR036236">
    <property type="entry name" value="Znf_C2H2_sf"/>
</dbReference>